<keyword evidence="2" id="KW-1185">Reference proteome</keyword>
<dbReference type="OrthoDB" id="6754815at2759"/>
<feature type="compositionally biased region" description="Basic and acidic residues" evidence="1">
    <location>
        <begin position="150"/>
        <end position="168"/>
    </location>
</feature>
<dbReference type="Proteomes" id="UP000515204">
    <property type="component" value="Unplaced"/>
</dbReference>
<accession>A0A6P3XEN4</accession>
<feature type="region of interest" description="Disordered" evidence="1">
    <location>
        <begin position="1"/>
        <end position="230"/>
    </location>
</feature>
<dbReference type="GeneID" id="106745645"/>
<sequence length="230" mass="26757">MSPAPVSSVKEPANKNQKSEEKKLKSDVRTSIDDSRSPIRTQKRKKKYTSRREIIKHSDKAKSKNRSPRNKQAYATIRDQKRKRSHEDEEFEAQSSERYVVHGREESPVSFNRRAQRPRVSKRELESSDLSDGSDRDVNRKRVSRANAPSRREPRRREARGRSRDRSSSRARSTQQARQHPIEEVENDRHRCDENLGLTEHDAEHQEPSEDIEGDHQPNGSNSDNNLENS</sequence>
<dbReference type="AlphaFoldDB" id="A0A6P3XEN4"/>
<evidence type="ECO:0000313" key="2">
    <source>
        <dbReference type="Proteomes" id="UP000515204"/>
    </source>
</evidence>
<proteinExistence type="predicted"/>
<feature type="compositionally biased region" description="Basic and acidic residues" evidence="1">
    <location>
        <begin position="180"/>
        <end position="208"/>
    </location>
</feature>
<dbReference type="RefSeq" id="XP_014476936.1">
    <property type="nucleotide sequence ID" value="XM_014621450.1"/>
</dbReference>
<protein>
    <submittedName>
        <fullName evidence="3">Pre-mRNA-splicing factor 38B-like</fullName>
    </submittedName>
</protein>
<name>A0A6P3XEN4_DINQU</name>
<gene>
    <name evidence="3" type="primary">LOC106745645</name>
</gene>
<evidence type="ECO:0000313" key="3">
    <source>
        <dbReference type="RefSeq" id="XP_014476936.1"/>
    </source>
</evidence>
<feature type="compositionally biased region" description="Basic and acidic residues" evidence="1">
    <location>
        <begin position="50"/>
        <end position="62"/>
    </location>
</feature>
<dbReference type="KEGG" id="dqu:106745645"/>
<feature type="compositionally biased region" description="Basic and acidic residues" evidence="1">
    <location>
        <begin position="17"/>
        <end position="37"/>
    </location>
</feature>
<feature type="compositionally biased region" description="Polar residues" evidence="1">
    <location>
        <begin position="218"/>
        <end position="230"/>
    </location>
</feature>
<evidence type="ECO:0000256" key="1">
    <source>
        <dbReference type="SAM" id="MobiDB-lite"/>
    </source>
</evidence>
<organism evidence="2 3">
    <name type="scientific">Dinoponera quadriceps</name>
    <name type="common">South American ant</name>
    <dbReference type="NCBI Taxonomy" id="609295"/>
    <lineage>
        <taxon>Eukaryota</taxon>
        <taxon>Metazoa</taxon>
        <taxon>Ecdysozoa</taxon>
        <taxon>Arthropoda</taxon>
        <taxon>Hexapoda</taxon>
        <taxon>Insecta</taxon>
        <taxon>Pterygota</taxon>
        <taxon>Neoptera</taxon>
        <taxon>Endopterygota</taxon>
        <taxon>Hymenoptera</taxon>
        <taxon>Apocrita</taxon>
        <taxon>Aculeata</taxon>
        <taxon>Formicoidea</taxon>
        <taxon>Formicidae</taxon>
        <taxon>Ponerinae</taxon>
        <taxon>Ponerini</taxon>
        <taxon>Dinoponera</taxon>
    </lineage>
</organism>
<reference evidence="3" key="1">
    <citation type="submission" date="2025-08" db="UniProtKB">
        <authorList>
            <consortium name="RefSeq"/>
        </authorList>
    </citation>
    <scope>IDENTIFICATION</scope>
</reference>